<dbReference type="Proteomes" id="UP001140234">
    <property type="component" value="Unassembled WGS sequence"/>
</dbReference>
<feature type="non-terminal residue" evidence="1">
    <location>
        <position position="776"/>
    </location>
</feature>
<protein>
    <submittedName>
        <fullName evidence="1">Uncharacterized protein</fullName>
    </submittedName>
</protein>
<evidence type="ECO:0000313" key="2">
    <source>
        <dbReference type="Proteomes" id="UP001140234"/>
    </source>
</evidence>
<proteinExistence type="predicted"/>
<accession>A0ACC1K253</accession>
<name>A0ACC1K253_9FUNG</name>
<reference evidence="1" key="1">
    <citation type="submission" date="2022-07" db="EMBL/GenBank/DDBJ databases">
        <title>Phylogenomic reconstructions and comparative analyses of Kickxellomycotina fungi.</title>
        <authorList>
            <person name="Reynolds N.K."/>
            <person name="Stajich J.E."/>
            <person name="Barry K."/>
            <person name="Grigoriev I.V."/>
            <person name="Crous P."/>
            <person name="Smith M.E."/>
        </authorList>
    </citation>
    <scope>NUCLEOTIDE SEQUENCE</scope>
    <source>
        <strain evidence="1">CBS 109366</strain>
    </source>
</reference>
<organism evidence="1 2">
    <name type="scientific">Coemansia nantahalensis</name>
    <dbReference type="NCBI Taxonomy" id="2789366"/>
    <lineage>
        <taxon>Eukaryota</taxon>
        <taxon>Fungi</taxon>
        <taxon>Fungi incertae sedis</taxon>
        <taxon>Zoopagomycota</taxon>
        <taxon>Kickxellomycotina</taxon>
        <taxon>Kickxellomycetes</taxon>
        <taxon>Kickxellales</taxon>
        <taxon>Kickxellaceae</taxon>
        <taxon>Coemansia</taxon>
    </lineage>
</organism>
<comment type="caution">
    <text evidence="1">The sequence shown here is derived from an EMBL/GenBank/DDBJ whole genome shotgun (WGS) entry which is preliminary data.</text>
</comment>
<evidence type="ECO:0000313" key="1">
    <source>
        <dbReference type="EMBL" id="KAJ2772100.1"/>
    </source>
</evidence>
<dbReference type="EMBL" id="JANBUJ010000425">
    <property type="protein sequence ID" value="KAJ2772100.1"/>
    <property type="molecule type" value="Genomic_DNA"/>
</dbReference>
<gene>
    <name evidence="1" type="ORF">IWQ57_001911</name>
</gene>
<sequence length="776" mass="80201">MVCGSSLRRAALSAALLLGGAALGLFPDEAGKIDWYQAQIGAATKVVAHAHNGTTGIYAATELGVLAAVDADSGALRWRQLVDEDIGTLQVRGGQVLTQSGAGGSRVRVWDAVSGSLAWEHAQPESGQQAAGGAALFVSGSDDVVAAAGDSLVRLAPGGGAAVWELALNGTGTYRRLVQHGDAVFAIGERAGGGLRVVEAELASGTRKQQYDVADGAVLGAGHSVVLDAGPNGVYVVWRDEKDIVWKVHRLGLTRPMWDMYHAKIVQQELMPEDMLGSTLDELEPIPGGRPRFTLTYLKDGVRKTVAIEIVATGDQMDMRKLAAFRSGSAVVGGPAMAGVAGAAVAVRAAGGEWRVYGAGARKAKSSFAYAEATHGAVVWAGLYRTAAGATRALVRTSGGLLAALDADSGEPLWVRNEALAYASDMAFLDLPPPASAAEHAAQATDPAVVTSAAARFVLRWVATGRELAAWASSGFGLLAPLRADAARPTPAASGDHFGFHKLAVFGTRTGVVTALGTQGGAAAWARHLAVDGAPVAVERVFVVRRSQPLGDAPPVVVAVGRSARNATVVAALDALTGAPVAEDGLQPMPFSHVRAFALPAVGADGQQLLGLVTDDARPTLAVWPATAAAEQAFCAAAAPFFFELGDAAGSTQIRGYRVACDGGALSTALAWTFDVPGGEALAAAAVRYDGAQSTALLGRVLGDRSVRYKYINPHVGTLAAQRADGSGGVSVYLYDRVSGRLLHTAHHAAARVDAAHRFLATQTENRVIYQLWHDE</sequence>
<keyword evidence="2" id="KW-1185">Reference proteome</keyword>